<evidence type="ECO:0000313" key="2">
    <source>
        <dbReference type="Proteomes" id="UP000198901"/>
    </source>
</evidence>
<reference evidence="1 2" key="1">
    <citation type="submission" date="2016-10" db="EMBL/GenBank/DDBJ databases">
        <authorList>
            <person name="de Groot N.N."/>
        </authorList>
    </citation>
    <scope>NUCLEOTIDE SEQUENCE [LARGE SCALE GENOMIC DNA]</scope>
    <source>
        <strain evidence="1 2">DSM 21668</strain>
    </source>
</reference>
<dbReference type="Proteomes" id="UP000198901">
    <property type="component" value="Unassembled WGS sequence"/>
</dbReference>
<proteinExistence type="predicted"/>
<keyword evidence="2" id="KW-1185">Reference proteome</keyword>
<sequence length="313" mass="35583">MIQFFTVCWTRQIPHVFLLAGQIARHYPSASLHVAWADGHVTLPEVPANVKWVEEIPALMPLRQRYTQTELLELSRPFVARHLLAGDPLVFLHPESELLGTLDRMEILLQEQPAVLCSQWLRPHPDTHLPDSKFHLNYGTYFSGCWGIRPGAVTDSLLNWWCHNLETRGGYQPCEGRGSDQLWLDMTPALFEGTYPIRDAAYGIQYANAFERSGTTPLTFHYGGYDYGQKQFPAYLTDRPIPDFFRRAAAAYAEKVLAHPLYASLGTKVPAWGLPDPPKPVAIGRQRWADRIGKMIRTINTWQPGFLFPQAQS</sequence>
<gene>
    <name evidence="1" type="ORF">SAMN04488090_0918</name>
</gene>
<organism evidence="1 2">
    <name type="scientific">Siphonobacter aquaeclarae</name>
    <dbReference type="NCBI Taxonomy" id="563176"/>
    <lineage>
        <taxon>Bacteria</taxon>
        <taxon>Pseudomonadati</taxon>
        <taxon>Bacteroidota</taxon>
        <taxon>Cytophagia</taxon>
        <taxon>Cytophagales</taxon>
        <taxon>Cytophagaceae</taxon>
        <taxon>Siphonobacter</taxon>
    </lineage>
</organism>
<dbReference type="OrthoDB" id="186344at2"/>
<dbReference type="EMBL" id="FNGS01000002">
    <property type="protein sequence ID" value="SDL45926.1"/>
    <property type="molecule type" value="Genomic_DNA"/>
</dbReference>
<name>A0A1G9K8Q7_9BACT</name>
<dbReference type="STRING" id="563176.SAMN04488090_0918"/>
<dbReference type="RefSeq" id="WP_093198396.1">
    <property type="nucleotide sequence ID" value="NZ_FNGS01000002.1"/>
</dbReference>
<dbReference type="AlphaFoldDB" id="A0A1G9K8Q7"/>
<protein>
    <submittedName>
        <fullName evidence="1">Prepilin-type processing-associated H-X9-DG domain-containing protein</fullName>
    </submittedName>
</protein>
<accession>A0A1G9K8Q7</accession>
<evidence type="ECO:0000313" key="1">
    <source>
        <dbReference type="EMBL" id="SDL45926.1"/>
    </source>
</evidence>